<dbReference type="RefSeq" id="WP_053950158.1">
    <property type="nucleotide sequence ID" value="NZ_BAABVV010000024.1"/>
</dbReference>
<dbReference type="InterPro" id="IPR050190">
    <property type="entry name" value="UPF0213_domain"/>
</dbReference>
<reference evidence="3 4" key="1">
    <citation type="submission" date="2024-03" db="EMBL/GenBank/DDBJ databases">
        <title>Inconsistent identification of Apilactobacillus kunkeei-related strains obtained by well-developed overall genome related indices.</title>
        <authorList>
            <person name="Maeno S."/>
            <person name="Endo A."/>
        </authorList>
    </citation>
    <scope>NUCLEOTIDE SEQUENCE [LARGE SCALE GENOMIC DNA]</scope>
    <source>
        <strain evidence="3 4">20H-10</strain>
    </source>
</reference>
<organism evidence="3 4">
    <name type="scientific">Apilactobacillus apinorum</name>
    <dbReference type="NCBI Taxonomy" id="1218495"/>
    <lineage>
        <taxon>Bacteria</taxon>
        <taxon>Bacillati</taxon>
        <taxon>Bacillota</taxon>
        <taxon>Bacilli</taxon>
        <taxon>Lactobacillales</taxon>
        <taxon>Lactobacillaceae</taxon>
        <taxon>Apilactobacillus</taxon>
    </lineage>
</organism>
<dbReference type="PANTHER" id="PTHR34477">
    <property type="entry name" value="UPF0213 PROTEIN YHBQ"/>
    <property type="match status" value="1"/>
</dbReference>
<dbReference type="InterPro" id="IPR035901">
    <property type="entry name" value="GIY-YIG_endonuc_sf"/>
</dbReference>
<comment type="caution">
    <text evidence="3">The sequence shown here is derived from an EMBL/GenBank/DDBJ whole genome shotgun (WGS) entry which is preliminary data.</text>
</comment>
<evidence type="ECO:0000313" key="4">
    <source>
        <dbReference type="Proteomes" id="UP001438112"/>
    </source>
</evidence>
<dbReference type="CDD" id="cd10456">
    <property type="entry name" value="GIY-YIG_UPF0213"/>
    <property type="match status" value="1"/>
</dbReference>
<dbReference type="EMBL" id="BAABVV010000024">
    <property type="protein sequence ID" value="GAA6113926.1"/>
    <property type="molecule type" value="Genomic_DNA"/>
</dbReference>
<dbReference type="PANTHER" id="PTHR34477:SF1">
    <property type="entry name" value="UPF0213 PROTEIN YHBQ"/>
    <property type="match status" value="1"/>
</dbReference>
<protein>
    <submittedName>
        <fullName evidence="3">GIY-YIG nuclease family protein</fullName>
    </submittedName>
</protein>
<comment type="similarity">
    <text evidence="1">Belongs to the UPF0213 family.</text>
</comment>
<accession>A0ABP9ZGJ8</accession>
<feature type="domain" description="GIY-YIG" evidence="2">
    <location>
        <begin position="3"/>
        <end position="78"/>
    </location>
</feature>
<name>A0ABP9ZGJ8_9LACO</name>
<dbReference type="Proteomes" id="UP001438112">
    <property type="component" value="Unassembled WGS sequence"/>
</dbReference>
<dbReference type="SUPFAM" id="SSF82771">
    <property type="entry name" value="GIY-YIG endonuclease"/>
    <property type="match status" value="1"/>
</dbReference>
<dbReference type="InterPro" id="IPR000305">
    <property type="entry name" value="GIY-YIG_endonuc"/>
</dbReference>
<gene>
    <name evidence="3" type="ORF">AP20H10_02890</name>
</gene>
<dbReference type="PROSITE" id="PS50164">
    <property type="entry name" value="GIY_YIG"/>
    <property type="match status" value="1"/>
</dbReference>
<evidence type="ECO:0000256" key="1">
    <source>
        <dbReference type="ARBA" id="ARBA00007435"/>
    </source>
</evidence>
<proteinExistence type="inferred from homology"/>
<evidence type="ECO:0000313" key="3">
    <source>
        <dbReference type="EMBL" id="GAA6113926.1"/>
    </source>
</evidence>
<dbReference type="Gene3D" id="3.40.1440.10">
    <property type="entry name" value="GIY-YIG endonuclease"/>
    <property type="match status" value="1"/>
</dbReference>
<dbReference type="Pfam" id="PF01541">
    <property type="entry name" value="GIY-YIG"/>
    <property type="match status" value="1"/>
</dbReference>
<sequence length="93" mass="11164">MENRYFMYVLKCGDNSLYGGYTTDLKHRLEQHQSGRGAKYTKNHLPVEMIYHEEFDNKHDALSAEYHFKHQSRKKKIDYLKSHGVDVHREHLL</sequence>
<evidence type="ECO:0000259" key="2">
    <source>
        <dbReference type="PROSITE" id="PS50164"/>
    </source>
</evidence>
<keyword evidence="4" id="KW-1185">Reference proteome</keyword>